<organism evidence="9 10">
    <name type="scientific">Collybia nuda</name>
    <dbReference type="NCBI Taxonomy" id="64659"/>
    <lineage>
        <taxon>Eukaryota</taxon>
        <taxon>Fungi</taxon>
        <taxon>Dikarya</taxon>
        <taxon>Basidiomycota</taxon>
        <taxon>Agaricomycotina</taxon>
        <taxon>Agaricomycetes</taxon>
        <taxon>Agaricomycetidae</taxon>
        <taxon>Agaricales</taxon>
        <taxon>Tricholomatineae</taxon>
        <taxon>Clitocybaceae</taxon>
        <taxon>Collybia</taxon>
    </lineage>
</organism>
<evidence type="ECO:0000259" key="8">
    <source>
        <dbReference type="Pfam" id="PF00962"/>
    </source>
</evidence>
<dbReference type="GO" id="GO:0046872">
    <property type="term" value="F:metal ion binding"/>
    <property type="evidence" value="ECO:0007669"/>
    <property type="project" value="UniProtKB-KW"/>
</dbReference>
<evidence type="ECO:0000256" key="1">
    <source>
        <dbReference type="ARBA" id="ARBA00001947"/>
    </source>
</evidence>
<keyword evidence="4" id="KW-0378">Hydrolase</keyword>
<gene>
    <name evidence="9" type="ORF">BDZ94DRAFT_1156864</name>
</gene>
<name>A0A9P6CM39_9AGAR</name>
<sequence length="354" mass="38733">MAIAGPAAAALRSLTPEQLNFIQKLPKAELHAHLNGSIPISLLQELAQEYIASPPHTSSISDDIIQSGLKNLLDGPSINEIADFFTLFPAIYALISTPSSLARATRAVLRLFLDGEYPQCDYLELRSTPKETSEMTRETYLRVVLGELAYYGKQKTGLIMSLDRKMGPEVLRECVGIAIKLKSEGESLVGVDLCGDPTAGDMEALRTYFDDARSAGLGITLHIAETLQNPPQETLQLLSYSPDRLGHATFLDEQAKNLVLKNKTCIEICLSSNLLCKTVPTLESHHIRYYLQHNHPIAICTDDALPFRTSLPGEYALMLAQPPLGLGLSEAEVKAVGEMSMQARFKNLPIAETA</sequence>
<evidence type="ECO:0000256" key="6">
    <source>
        <dbReference type="ARBA" id="ARBA00023080"/>
    </source>
</evidence>
<dbReference type="PANTHER" id="PTHR11409:SF42">
    <property type="entry name" value="ADENOSINE DEAMINASE-LIKE PROTEIN"/>
    <property type="match status" value="1"/>
</dbReference>
<dbReference type="EMBL" id="MU150239">
    <property type="protein sequence ID" value="KAF9466930.1"/>
    <property type="molecule type" value="Genomic_DNA"/>
</dbReference>
<evidence type="ECO:0000256" key="5">
    <source>
        <dbReference type="ARBA" id="ARBA00022833"/>
    </source>
</evidence>
<evidence type="ECO:0000256" key="4">
    <source>
        <dbReference type="ARBA" id="ARBA00022801"/>
    </source>
</evidence>
<evidence type="ECO:0000256" key="3">
    <source>
        <dbReference type="ARBA" id="ARBA00022723"/>
    </source>
</evidence>
<keyword evidence="6" id="KW-0546">Nucleotide metabolism</keyword>
<keyword evidence="3" id="KW-0479">Metal-binding</keyword>
<dbReference type="OrthoDB" id="272271at2759"/>
<keyword evidence="10" id="KW-1185">Reference proteome</keyword>
<evidence type="ECO:0000256" key="2">
    <source>
        <dbReference type="ARBA" id="ARBA00006676"/>
    </source>
</evidence>
<comment type="cofactor">
    <cofactor evidence="1">
        <name>Zn(2+)</name>
        <dbReference type="ChEBI" id="CHEBI:29105"/>
    </cofactor>
</comment>
<accession>A0A9P6CM39</accession>
<dbReference type="InterPro" id="IPR006330">
    <property type="entry name" value="Ado/ade_deaminase"/>
</dbReference>
<dbReference type="GO" id="GO:0046103">
    <property type="term" value="P:inosine biosynthetic process"/>
    <property type="evidence" value="ECO:0007669"/>
    <property type="project" value="TreeGrafter"/>
</dbReference>
<dbReference type="GO" id="GO:0004000">
    <property type="term" value="F:adenosine deaminase activity"/>
    <property type="evidence" value="ECO:0007669"/>
    <property type="project" value="TreeGrafter"/>
</dbReference>
<dbReference type="Proteomes" id="UP000807353">
    <property type="component" value="Unassembled WGS sequence"/>
</dbReference>
<keyword evidence="5" id="KW-0862">Zinc</keyword>
<dbReference type="GO" id="GO:0009117">
    <property type="term" value="P:nucleotide metabolic process"/>
    <property type="evidence" value="ECO:0007669"/>
    <property type="project" value="UniProtKB-KW"/>
</dbReference>
<dbReference type="Gene3D" id="3.20.20.140">
    <property type="entry name" value="Metal-dependent hydrolases"/>
    <property type="match status" value="1"/>
</dbReference>
<evidence type="ECO:0000256" key="7">
    <source>
        <dbReference type="ARBA" id="ARBA00048787"/>
    </source>
</evidence>
<comment type="catalytic activity">
    <reaction evidence="7">
        <text>N(6)-methyl-AMP + H2O + H(+) = IMP + methylamine</text>
        <dbReference type="Rhea" id="RHEA:16001"/>
        <dbReference type="ChEBI" id="CHEBI:15377"/>
        <dbReference type="ChEBI" id="CHEBI:15378"/>
        <dbReference type="ChEBI" id="CHEBI:58053"/>
        <dbReference type="ChEBI" id="CHEBI:59338"/>
        <dbReference type="ChEBI" id="CHEBI:144842"/>
    </reaction>
    <physiologicalReaction direction="left-to-right" evidence="7">
        <dbReference type="Rhea" id="RHEA:16002"/>
    </physiologicalReaction>
</comment>
<comment type="similarity">
    <text evidence="2">Belongs to the metallo-dependent hydrolases superfamily. Adenosine and AMP deaminases family.</text>
</comment>
<evidence type="ECO:0000313" key="9">
    <source>
        <dbReference type="EMBL" id="KAF9466930.1"/>
    </source>
</evidence>
<proteinExistence type="inferred from homology"/>
<comment type="caution">
    <text evidence="9">The sequence shown here is derived from an EMBL/GenBank/DDBJ whole genome shotgun (WGS) entry which is preliminary data.</text>
</comment>
<dbReference type="SUPFAM" id="SSF51556">
    <property type="entry name" value="Metallo-dependent hydrolases"/>
    <property type="match status" value="1"/>
</dbReference>
<dbReference type="AlphaFoldDB" id="A0A9P6CM39"/>
<dbReference type="GO" id="GO:0006154">
    <property type="term" value="P:adenosine catabolic process"/>
    <property type="evidence" value="ECO:0007669"/>
    <property type="project" value="TreeGrafter"/>
</dbReference>
<reference evidence="9" key="1">
    <citation type="submission" date="2020-11" db="EMBL/GenBank/DDBJ databases">
        <authorList>
            <consortium name="DOE Joint Genome Institute"/>
            <person name="Ahrendt S."/>
            <person name="Riley R."/>
            <person name="Andreopoulos W."/>
            <person name="Labutti K."/>
            <person name="Pangilinan J."/>
            <person name="Ruiz-Duenas F.J."/>
            <person name="Barrasa J.M."/>
            <person name="Sanchez-Garcia M."/>
            <person name="Camarero S."/>
            <person name="Miyauchi S."/>
            <person name="Serrano A."/>
            <person name="Linde D."/>
            <person name="Babiker R."/>
            <person name="Drula E."/>
            <person name="Ayuso-Fernandez I."/>
            <person name="Pacheco R."/>
            <person name="Padilla G."/>
            <person name="Ferreira P."/>
            <person name="Barriuso J."/>
            <person name="Kellner H."/>
            <person name="Castanera R."/>
            <person name="Alfaro M."/>
            <person name="Ramirez L."/>
            <person name="Pisabarro A.G."/>
            <person name="Kuo A."/>
            <person name="Tritt A."/>
            <person name="Lipzen A."/>
            <person name="He G."/>
            <person name="Yan M."/>
            <person name="Ng V."/>
            <person name="Cullen D."/>
            <person name="Martin F."/>
            <person name="Rosso M.-N."/>
            <person name="Henrissat B."/>
            <person name="Hibbett D."/>
            <person name="Martinez A.T."/>
            <person name="Grigoriev I.V."/>
        </authorList>
    </citation>
    <scope>NUCLEOTIDE SEQUENCE</scope>
    <source>
        <strain evidence="9">CBS 247.69</strain>
    </source>
</reference>
<evidence type="ECO:0000313" key="10">
    <source>
        <dbReference type="Proteomes" id="UP000807353"/>
    </source>
</evidence>
<dbReference type="InterPro" id="IPR001365">
    <property type="entry name" value="A_deaminase_dom"/>
</dbReference>
<feature type="domain" description="Adenosine deaminase" evidence="8">
    <location>
        <begin position="26"/>
        <end position="342"/>
    </location>
</feature>
<protein>
    <recommendedName>
        <fullName evidence="8">Adenosine deaminase domain-containing protein</fullName>
    </recommendedName>
</protein>
<dbReference type="PANTHER" id="PTHR11409">
    <property type="entry name" value="ADENOSINE DEAMINASE"/>
    <property type="match status" value="1"/>
</dbReference>
<dbReference type="Pfam" id="PF00962">
    <property type="entry name" value="A_deaminase"/>
    <property type="match status" value="1"/>
</dbReference>
<dbReference type="InterPro" id="IPR032466">
    <property type="entry name" value="Metal_Hydrolase"/>
</dbReference>